<feature type="compositionally biased region" description="Basic and acidic residues" evidence="3">
    <location>
        <begin position="1675"/>
        <end position="1692"/>
    </location>
</feature>
<dbReference type="Proteomes" id="UP000693970">
    <property type="component" value="Unassembled WGS sequence"/>
</dbReference>
<keyword evidence="1" id="KW-0862">Zinc</keyword>
<accession>A0A9K3M5Y8</accession>
<organism evidence="5 6">
    <name type="scientific">Nitzschia inconspicua</name>
    <dbReference type="NCBI Taxonomy" id="303405"/>
    <lineage>
        <taxon>Eukaryota</taxon>
        <taxon>Sar</taxon>
        <taxon>Stramenopiles</taxon>
        <taxon>Ochrophyta</taxon>
        <taxon>Bacillariophyta</taxon>
        <taxon>Bacillariophyceae</taxon>
        <taxon>Bacillariophycidae</taxon>
        <taxon>Bacillariales</taxon>
        <taxon>Bacillariaceae</taxon>
        <taxon>Nitzschia</taxon>
    </lineage>
</organism>
<feature type="domain" description="CCHC-type" evidence="4">
    <location>
        <begin position="376"/>
        <end position="391"/>
    </location>
</feature>
<dbReference type="Pfam" id="PF07727">
    <property type="entry name" value="RVT_2"/>
    <property type="match status" value="1"/>
</dbReference>
<dbReference type="CDD" id="cd09272">
    <property type="entry name" value="RNase_HI_RT_Ty1"/>
    <property type="match status" value="1"/>
</dbReference>
<dbReference type="InterPro" id="IPR013103">
    <property type="entry name" value="RVT_2"/>
</dbReference>
<keyword evidence="6" id="KW-1185">Reference proteome</keyword>
<dbReference type="OrthoDB" id="127986at2759"/>
<keyword evidence="1" id="KW-0479">Metal-binding</keyword>
<dbReference type="GO" id="GO:0003676">
    <property type="term" value="F:nucleic acid binding"/>
    <property type="evidence" value="ECO:0007669"/>
    <property type="project" value="InterPro"/>
</dbReference>
<evidence type="ECO:0000256" key="2">
    <source>
        <dbReference type="SAM" id="Coils"/>
    </source>
</evidence>
<feature type="region of interest" description="Disordered" evidence="3">
    <location>
        <begin position="1"/>
        <end position="66"/>
    </location>
</feature>
<evidence type="ECO:0000256" key="1">
    <source>
        <dbReference type="PROSITE-ProRule" id="PRU00047"/>
    </source>
</evidence>
<dbReference type="PANTHER" id="PTHR11439:SF467">
    <property type="entry name" value="INTEGRASE CATALYTIC DOMAIN-CONTAINING PROTEIN"/>
    <property type="match status" value="1"/>
</dbReference>
<feature type="region of interest" description="Disordered" evidence="3">
    <location>
        <begin position="1642"/>
        <end position="1695"/>
    </location>
</feature>
<dbReference type="PROSITE" id="PS50158">
    <property type="entry name" value="ZF_CCHC"/>
    <property type="match status" value="1"/>
</dbReference>
<dbReference type="GO" id="GO:0003964">
    <property type="term" value="F:RNA-directed DNA polymerase activity"/>
    <property type="evidence" value="ECO:0007669"/>
    <property type="project" value="UniProtKB-KW"/>
</dbReference>
<dbReference type="GO" id="GO:0008270">
    <property type="term" value="F:zinc ion binding"/>
    <property type="evidence" value="ECO:0007669"/>
    <property type="project" value="UniProtKB-KW"/>
</dbReference>
<feature type="region of interest" description="Disordered" evidence="3">
    <location>
        <begin position="1016"/>
        <end position="1060"/>
    </location>
</feature>
<evidence type="ECO:0000313" key="5">
    <source>
        <dbReference type="EMBL" id="KAG7373731.1"/>
    </source>
</evidence>
<dbReference type="EMBL" id="JAGRRH010000001">
    <property type="protein sequence ID" value="KAG7373731.1"/>
    <property type="molecule type" value="Genomic_DNA"/>
</dbReference>
<feature type="compositionally biased region" description="Basic residues" evidence="3">
    <location>
        <begin position="38"/>
        <end position="49"/>
    </location>
</feature>
<feature type="compositionally biased region" description="Low complexity" evidence="3">
    <location>
        <begin position="12"/>
        <end position="32"/>
    </location>
</feature>
<keyword evidence="2" id="KW-0175">Coiled coil</keyword>
<evidence type="ECO:0000313" key="6">
    <source>
        <dbReference type="Proteomes" id="UP000693970"/>
    </source>
</evidence>
<feature type="compositionally biased region" description="Low complexity" evidence="3">
    <location>
        <begin position="53"/>
        <end position="62"/>
    </location>
</feature>
<evidence type="ECO:0000256" key="3">
    <source>
        <dbReference type="SAM" id="MobiDB-lite"/>
    </source>
</evidence>
<gene>
    <name evidence="5" type="ORF">IV203_012826</name>
</gene>
<reference evidence="5" key="1">
    <citation type="journal article" date="2021" name="Sci. Rep.">
        <title>Diploid genomic architecture of Nitzschia inconspicua, an elite biomass production diatom.</title>
        <authorList>
            <person name="Oliver A."/>
            <person name="Podell S."/>
            <person name="Pinowska A."/>
            <person name="Traller J.C."/>
            <person name="Smith S.R."/>
            <person name="McClure R."/>
            <person name="Beliaev A."/>
            <person name="Bohutskyi P."/>
            <person name="Hill E.A."/>
            <person name="Rabines A."/>
            <person name="Zheng H."/>
            <person name="Allen L.Z."/>
            <person name="Kuo A."/>
            <person name="Grigoriev I.V."/>
            <person name="Allen A.E."/>
            <person name="Hazlebeck D."/>
            <person name="Allen E.E."/>
        </authorList>
    </citation>
    <scope>NUCLEOTIDE SEQUENCE</scope>
    <source>
        <strain evidence="5">Hildebrandi</strain>
    </source>
</reference>
<reference evidence="5" key="2">
    <citation type="submission" date="2021-04" db="EMBL/GenBank/DDBJ databases">
        <authorList>
            <person name="Podell S."/>
        </authorList>
    </citation>
    <scope>NUCLEOTIDE SEQUENCE</scope>
    <source>
        <strain evidence="5">Hildebrandi</strain>
    </source>
</reference>
<name>A0A9K3M5Y8_9STRA</name>
<dbReference type="SMART" id="SM00343">
    <property type="entry name" value="ZnF_C2HC"/>
    <property type="match status" value="1"/>
</dbReference>
<comment type="caution">
    <text evidence="5">The sequence shown here is derived from an EMBL/GenBank/DDBJ whole genome shotgun (WGS) entry which is preliminary data.</text>
</comment>
<keyword evidence="5" id="KW-0695">RNA-directed DNA polymerase</keyword>
<evidence type="ECO:0000259" key="4">
    <source>
        <dbReference type="PROSITE" id="PS50158"/>
    </source>
</evidence>
<feature type="coiled-coil region" evidence="2">
    <location>
        <begin position="133"/>
        <end position="160"/>
    </location>
</feature>
<keyword evidence="1" id="KW-0863">Zinc-finger</keyword>
<keyword evidence="5" id="KW-0808">Transferase</keyword>
<dbReference type="InterPro" id="IPR001878">
    <property type="entry name" value="Znf_CCHC"/>
</dbReference>
<dbReference type="Pfam" id="PF00098">
    <property type="entry name" value="zf-CCHC"/>
    <property type="match status" value="1"/>
</dbReference>
<proteinExistence type="predicted"/>
<keyword evidence="5" id="KW-0548">Nucleotidyltransferase</keyword>
<protein>
    <submittedName>
        <fullName evidence="5">Reverse transcriptase RNA-dependent DNA polymerase</fullName>
    </submittedName>
</protein>
<sequence length="1764" mass="193773">MSENKPASVSFAPTTVPSAAAAPAATSGASNNGNGGSSRHRGRNRHRGNHVPSSTSNSSSSSYKGDIPGMNGHVFQVYSESSDPKQFSATCNALQQYVEINMAHSGDMALLFSEFKTPTLPRPRKEPTDGLEADELEVELAIWNNKIKKFGERCDTLEDNLRATYNAIWGQCSVAMRNKLKSLPDFKTKDYERDCAWILNSIKGIAQRFEGTRVVNLAIADAVASLYNFRQGANVSVPDFYQEFCTKLEVVEHFTKDKPIGTTAAHLEHSGGDKAIARDRDIAILLLRAANQRIYGSLLNDLENLYSRGEDQYPANLAAAYNMLLTYRPSVVTQAVHASNAAMTPAQGLGLTFTQTDSDLAPIPGLDGILKETILCFKCQRKGHIARNCPSPNGIQLLQCERHFVLTSTGRGGLIPENWILIDSESTLSMFKSRHLLTNIRRAPKPIRVCGTGGEIVSYWIGDLHGLGTVWLDDRSLANIISLAHLASVCRVTMDSAVEKAFRVYRNDGSVLLFREYKNGLYYHDYTDPSFVEPAPSPALPAPSSLALTSDTPACSLLQTVRENKARFTRREVDAADRARDLYVKLHRPGQDQFEDLLAHNRIRNCPITVDDARRAITIYGPEVPSLQGKTTKGQSSHVPSITLVDIPLILKDHPRVTLAMDLFFVQGNKFFHTISRDIRFRTVAPIEDRSKRSILRESLGVIDMYENRGFTVTDIHTDNEFECLRADVAPIVLNVTAADDHVGEVERSIRTIKERVRAAVNGMPYRRLPNLMIRELVRGVVTALNILPARDGVSADMSPRTIVSGLPNPDYTQMKLEFGSYVQVYDDPRPTNRTNPRTIGAIALNHTGNAQGDYHFMSLVTGSRISRAQYTPLPITDEVIAAVEGMAAGQGHPVIGPDGLLLEWRPNHPVDLPAEPQDEVQAVDPGFDEPPVLVDDGALEPDLFPAADPDAPPAGPLPAQDDFLVLDDAAQLPADVPEEDMNQDDVLFQGADEKILEDLAEDQGANQGANHMADIEENDGAGENDPTADQGANQGASRHTGGPADHLPPGGPAYDLRPNRTRNYAHRFGHDIQLLQFVSTALEAKATCDHIVGYMMTQMTASAGIKKHGQAAVDALFREFAQLDDKTVFEVLDSRTLTREQRRAALRAVNLIKEKRDGSIKGRSCADGRPQKALYPKEATTSPTISIDALLVSLMIDAKEQRDVAMADVEGAFLHAWMDDFVLMKITGQSVDIMCSVNPAYAKFVVMENGVKTLYVRLLKALYGCVKSALLWYNLFASTLMDMGFELNPYDPCVANKMINGKQCTVVWYVDDNKISHVDPKVVTNVIAAIERHFGKMTVTRGRHHKFLGMDITFNSNGTVSILMADYLKGVIEFFGEPISSSASSAAGKGLLDVNPDSPVVAPKERVDLYGSIVPKLLHVALRARPDILPAVAFLCTRLSDPREQDWNKLRRLLQYIHGTISLPRILGGGTLTRLKTWVDASYAVHPDFKSHTGGAVSLGLGAFMCKSQKQKLNTKSSTEAELVGASDYLPSTIWVKMFMEAQGYPITVNDFAQDNESAMKLELNGRASAGQKSRHINIRHFFITDRVKTEGLNIIHCPTEEMLADFFTKPLQGALFRKFRDVILGHKPLSSLSIPVTSLSEERVGKDDKDDSDDSKKRLKAVSHAGKNLIPNHADKEANISSHADKESTPNRRTYADVLRGCKGPKPNVAYVNGTVGKDNENVCRGSTDGVVRANKIGDGVASTKEKSNNKKGTEDAVTFLI</sequence>
<feature type="compositionally biased region" description="Basic and acidic residues" evidence="3">
    <location>
        <begin position="1642"/>
        <end position="1651"/>
    </location>
</feature>
<dbReference type="PANTHER" id="PTHR11439">
    <property type="entry name" value="GAG-POL-RELATED RETROTRANSPOSON"/>
    <property type="match status" value="1"/>
</dbReference>